<gene>
    <name evidence="8" type="primary">rfbC</name>
    <name evidence="8" type="ORF">D2T30_07300</name>
</gene>
<dbReference type="PANTHER" id="PTHR21047:SF2">
    <property type="entry name" value="THYMIDINE DIPHOSPHO-4-KETO-RHAMNOSE 3,5-EPIMERASE"/>
    <property type="match status" value="1"/>
</dbReference>
<evidence type="ECO:0000256" key="6">
    <source>
        <dbReference type="PIRSR" id="PIRSR600888-3"/>
    </source>
</evidence>
<dbReference type="PANTHER" id="PTHR21047">
    <property type="entry name" value="DTDP-6-DEOXY-D-GLUCOSE-3,5 EPIMERASE"/>
    <property type="match status" value="1"/>
</dbReference>
<dbReference type="GO" id="GO:0008830">
    <property type="term" value="F:dTDP-4-dehydrorhamnose 3,5-epimerase activity"/>
    <property type="evidence" value="ECO:0007669"/>
    <property type="project" value="UniProtKB-UniRule"/>
</dbReference>
<proteinExistence type="inferred from homology"/>
<comment type="function">
    <text evidence="2 7">Catalyzes the epimerization of the C3' and C5'positions of dTDP-6-deoxy-D-xylo-4-hexulose, forming dTDP-6-deoxy-L-lyxo-4-hexulose.</text>
</comment>
<comment type="caution">
    <text evidence="8">The sequence shown here is derived from an EMBL/GenBank/DDBJ whole genome shotgun (WGS) entry which is preliminary data.</text>
</comment>
<dbReference type="GO" id="GO:0005829">
    <property type="term" value="C:cytosol"/>
    <property type="evidence" value="ECO:0007669"/>
    <property type="project" value="TreeGrafter"/>
</dbReference>
<dbReference type="EMBL" id="SAUZ01000006">
    <property type="protein sequence ID" value="RWR22143.1"/>
    <property type="molecule type" value="Genomic_DNA"/>
</dbReference>
<dbReference type="InterPro" id="IPR000888">
    <property type="entry name" value="RmlC-like"/>
</dbReference>
<evidence type="ECO:0000256" key="5">
    <source>
        <dbReference type="PIRSR" id="PIRSR600888-1"/>
    </source>
</evidence>
<feature type="site" description="Participates in a stacking interaction with the thymidine ring of dTDP-4-oxo-6-deoxyglucose" evidence="6">
    <location>
        <position position="138"/>
    </location>
</feature>
<dbReference type="InterPro" id="IPR011051">
    <property type="entry name" value="RmlC_Cupin_sf"/>
</dbReference>
<comment type="catalytic activity">
    <reaction evidence="1 7">
        <text>dTDP-4-dehydro-6-deoxy-alpha-D-glucose = dTDP-4-dehydro-beta-L-rhamnose</text>
        <dbReference type="Rhea" id="RHEA:16969"/>
        <dbReference type="ChEBI" id="CHEBI:57649"/>
        <dbReference type="ChEBI" id="CHEBI:62830"/>
        <dbReference type="EC" id="5.1.3.13"/>
    </reaction>
</comment>
<feature type="active site" description="Proton donor" evidence="5">
    <location>
        <position position="132"/>
    </location>
</feature>
<keyword evidence="7 8" id="KW-0413">Isomerase</keyword>
<evidence type="ECO:0000313" key="9">
    <source>
        <dbReference type="Proteomes" id="UP000284476"/>
    </source>
</evidence>
<dbReference type="GO" id="GO:0019305">
    <property type="term" value="P:dTDP-rhamnose biosynthetic process"/>
    <property type="evidence" value="ECO:0007669"/>
    <property type="project" value="UniProtKB-UniRule"/>
</dbReference>
<reference evidence="8 9" key="2">
    <citation type="submission" date="2019-01" db="EMBL/GenBank/DDBJ databases">
        <authorList>
            <person name="Li Y."/>
        </authorList>
    </citation>
    <scope>NUCLEOTIDE SEQUENCE [LARGE SCALE GENOMIC DNA]</scope>
    <source>
        <strain evidence="8 9">SK2B-1</strain>
    </source>
</reference>
<dbReference type="Gene3D" id="2.60.120.10">
    <property type="entry name" value="Jelly Rolls"/>
    <property type="match status" value="1"/>
</dbReference>
<evidence type="ECO:0000313" key="8">
    <source>
        <dbReference type="EMBL" id="RWR22143.1"/>
    </source>
</evidence>
<dbReference type="SUPFAM" id="SSF51182">
    <property type="entry name" value="RmlC-like cupins"/>
    <property type="match status" value="1"/>
</dbReference>
<evidence type="ECO:0000256" key="2">
    <source>
        <dbReference type="ARBA" id="ARBA00001997"/>
    </source>
</evidence>
<protein>
    <recommendedName>
        <fullName evidence="4 7">dTDP-4-dehydrorhamnose 3,5-epimerase</fullName>
        <ecNumber evidence="3 7">5.1.3.13</ecNumber>
    </recommendedName>
    <alternativeName>
        <fullName evidence="7">Thymidine diphospho-4-keto-rhamnose 3,5-epimerase</fullName>
    </alternativeName>
</protein>
<dbReference type="Pfam" id="PF00908">
    <property type="entry name" value="dTDP_sugar_isom"/>
    <property type="match status" value="1"/>
</dbReference>
<dbReference type="AlphaFoldDB" id="A0A443JNS7"/>
<dbReference type="GO" id="GO:0000271">
    <property type="term" value="P:polysaccharide biosynthetic process"/>
    <property type="evidence" value="ECO:0007669"/>
    <property type="project" value="TreeGrafter"/>
</dbReference>
<evidence type="ECO:0000256" key="7">
    <source>
        <dbReference type="RuleBase" id="RU364069"/>
    </source>
</evidence>
<comment type="subunit">
    <text evidence="7">Homodimer.</text>
</comment>
<feature type="active site" description="Proton acceptor" evidence="5">
    <location>
        <position position="62"/>
    </location>
</feature>
<evidence type="ECO:0000256" key="3">
    <source>
        <dbReference type="ARBA" id="ARBA00012098"/>
    </source>
</evidence>
<comment type="pathway">
    <text evidence="7">Carbohydrate biosynthesis; dTDP-L-rhamnose biosynthesis.</text>
</comment>
<dbReference type="NCBIfam" id="TIGR01221">
    <property type="entry name" value="rmlC"/>
    <property type="match status" value="1"/>
</dbReference>
<organism evidence="8 9">
    <name type="scientific">Paenirhodobacter populi</name>
    <dbReference type="NCBI Taxonomy" id="2306993"/>
    <lineage>
        <taxon>Bacteria</taxon>
        <taxon>Pseudomonadati</taxon>
        <taxon>Pseudomonadota</taxon>
        <taxon>Alphaproteobacteria</taxon>
        <taxon>Rhodobacterales</taxon>
        <taxon>Rhodobacter group</taxon>
        <taxon>Paenirhodobacter</taxon>
    </lineage>
</organism>
<reference evidence="8 9" key="1">
    <citation type="submission" date="2019-01" db="EMBL/GenBank/DDBJ databases">
        <title>Sinorhodobacter populi sp. nov. isolated from the symptomatic bark tissue of Populus euramericana canker.</title>
        <authorList>
            <person name="Xu G."/>
        </authorList>
    </citation>
    <scope>NUCLEOTIDE SEQUENCE [LARGE SCALE GENOMIC DNA]</scope>
    <source>
        <strain evidence="8 9">SK2B-1</strain>
    </source>
</reference>
<dbReference type="EC" id="5.1.3.13" evidence="3 7"/>
<evidence type="ECO:0000256" key="4">
    <source>
        <dbReference type="ARBA" id="ARBA00019595"/>
    </source>
</evidence>
<sequence>MIFHETTLKDAWLIEPEPRGDDRGFFARMMCREEFDRHGIKSDFVQHNMSVSAQKGTVRGMHFQRGKDVEAKLVRCTRGRILDVIVDLRADSPSYMQHEGFELTADNHHMLFVPEGFAHGFQTLTEDCEVFYAVSAAYAPAAEGGLRHDDPALGIDWPLPVVSLSPKDAAWPLLQPDTPAVFGATPERAGVA</sequence>
<dbReference type="Proteomes" id="UP000284476">
    <property type="component" value="Unassembled WGS sequence"/>
</dbReference>
<comment type="similarity">
    <text evidence="7">Belongs to the dTDP-4-dehydrorhamnose 3,5-epimerase family.</text>
</comment>
<evidence type="ECO:0000256" key="1">
    <source>
        <dbReference type="ARBA" id="ARBA00001298"/>
    </source>
</evidence>
<dbReference type="InterPro" id="IPR014710">
    <property type="entry name" value="RmlC-like_jellyroll"/>
</dbReference>
<dbReference type="UniPathway" id="UPA00124"/>
<dbReference type="CDD" id="cd00438">
    <property type="entry name" value="cupin_RmlC"/>
    <property type="match status" value="1"/>
</dbReference>
<accession>A0A443JNS7</accession>
<name>A0A443JNS7_9RHOB</name>
<dbReference type="RefSeq" id="WP_128208335.1">
    <property type="nucleotide sequence ID" value="NZ_JBHRSO010000005.1"/>
</dbReference>